<dbReference type="InterPro" id="IPR016187">
    <property type="entry name" value="CTDL_fold"/>
</dbReference>
<sequence>MKALFGKPTSIIVGLYFLVLILGCAIPSDNSGDPSTKEYYENAIINCLLNGCDREINITGGNQLAENGTLVLSVSLVHQPETSSATYNFTISNPAIASIAPSSLIFTPEDYSTPQTLTILGQPDDADSKNDTLILSILTPDSGTIPYPIQQLDNDKFLFATDPLYAGNLSTTFADVICQSEAESRYSSSPPLPAGTYKAFIVAGTFRQASPSFINWVLKPNKEYIDFDSGSFSKAYDTDGTSLFVFGSGNGINSGSNGHWTGMQPTWPTGNTCLDWGSSSNAELGNFGNSMDPTSGGIFSGAPDFCNAVKSLVCIQQ</sequence>
<reference evidence="2" key="1">
    <citation type="journal article" date="2019" name="PLoS Negl. Trop. Dis.">
        <title>Revisiting the worldwide diversity of Leptospira species in the environment.</title>
        <authorList>
            <person name="Vincent A.T."/>
            <person name="Schiettekatte O."/>
            <person name="Bourhy P."/>
            <person name="Veyrier F.J."/>
            <person name="Picardeau M."/>
        </authorList>
    </citation>
    <scope>NUCLEOTIDE SEQUENCE [LARGE SCALE GENOMIC DNA]</scope>
    <source>
        <strain evidence="2">201702455</strain>
    </source>
</reference>
<protein>
    <submittedName>
        <fullName evidence="2">DUF1554 domain-containing protein</fullName>
    </submittedName>
</protein>
<comment type="caution">
    <text evidence="2">The sequence shown here is derived from an EMBL/GenBank/DDBJ whole genome shotgun (WGS) entry which is preliminary data.</text>
</comment>
<dbReference type="OrthoDB" id="324949at2"/>
<evidence type="ECO:0000313" key="2">
    <source>
        <dbReference type="EMBL" id="TGL60637.1"/>
    </source>
</evidence>
<keyword evidence="3" id="KW-1185">Reference proteome</keyword>
<proteinExistence type="predicted"/>
<gene>
    <name evidence="2" type="ORF">EHQ64_12475</name>
</gene>
<feature type="domain" description="DUF1554" evidence="1">
    <location>
        <begin position="165"/>
        <end position="290"/>
    </location>
</feature>
<dbReference type="InterPro" id="IPR016186">
    <property type="entry name" value="C-type_lectin-like/link_sf"/>
</dbReference>
<dbReference type="InterPro" id="IPR011448">
    <property type="entry name" value="DUF1554"/>
</dbReference>
<evidence type="ECO:0000259" key="1">
    <source>
        <dbReference type="Pfam" id="PF07588"/>
    </source>
</evidence>
<name>A0A4R9K5R5_9LEPT</name>
<evidence type="ECO:0000313" key="3">
    <source>
        <dbReference type="Proteomes" id="UP000297762"/>
    </source>
</evidence>
<organism evidence="2 3">
    <name type="scientific">Leptospira sarikeiensis</name>
    <dbReference type="NCBI Taxonomy" id="2484943"/>
    <lineage>
        <taxon>Bacteria</taxon>
        <taxon>Pseudomonadati</taxon>
        <taxon>Spirochaetota</taxon>
        <taxon>Spirochaetia</taxon>
        <taxon>Leptospirales</taxon>
        <taxon>Leptospiraceae</taxon>
        <taxon>Leptospira</taxon>
    </lineage>
</organism>
<dbReference type="AlphaFoldDB" id="A0A4R9K5R5"/>
<dbReference type="Proteomes" id="UP000297762">
    <property type="component" value="Unassembled WGS sequence"/>
</dbReference>
<dbReference type="EMBL" id="RQGF01000028">
    <property type="protein sequence ID" value="TGL60637.1"/>
    <property type="molecule type" value="Genomic_DNA"/>
</dbReference>
<dbReference type="PROSITE" id="PS51257">
    <property type="entry name" value="PROKAR_LIPOPROTEIN"/>
    <property type="match status" value="1"/>
</dbReference>
<dbReference type="Pfam" id="PF07588">
    <property type="entry name" value="DUF1554"/>
    <property type="match status" value="1"/>
</dbReference>
<dbReference type="Gene3D" id="3.10.100.10">
    <property type="entry name" value="Mannose-Binding Protein A, subunit A"/>
    <property type="match status" value="1"/>
</dbReference>
<dbReference type="SUPFAM" id="SSF56436">
    <property type="entry name" value="C-type lectin-like"/>
    <property type="match status" value="1"/>
</dbReference>
<dbReference type="RefSeq" id="WP_135649809.1">
    <property type="nucleotide sequence ID" value="NZ_RQGF01000028.1"/>
</dbReference>
<accession>A0A4R9K5R5</accession>